<dbReference type="EMBL" id="UINC01001969">
    <property type="protein sequence ID" value="SUZ91364.1"/>
    <property type="molecule type" value="Genomic_DNA"/>
</dbReference>
<dbReference type="Pfam" id="PF13489">
    <property type="entry name" value="Methyltransf_23"/>
    <property type="match status" value="1"/>
</dbReference>
<accession>A0A381RJG6</accession>
<organism evidence="1">
    <name type="scientific">marine metagenome</name>
    <dbReference type="NCBI Taxonomy" id="408172"/>
    <lineage>
        <taxon>unclassified sequences</taxon>
        <taxon>metagenomes</taxon>
        <taxon>ecological metagenomes</taxon>
    </lineage>
</organism>
<evidence type="ECO:0008006" key="2">
    <source>
        <dbReference type="Google" id="ProtNLM"/>
    </source>
</evidence>
<dbReference type="InterPro" id="IPR029063">
    <property type="entry name" value="SAM-dependent_MTases_sf"/>
</dbReference>
<gene>
    <name evidence="1" type="ORF">METZ01_LOCUS44218</name>
</gene>
<dbReference type="AlphaFoldDB" id="A0A381RJG6"/>
<dbReference type="Gene3D" id="3.40.50.150">
    <property type="entry name" value="Vaccinia Virus protein VP39"/>
    <property type="match status" value="1"/>
</dbReference>
<reference evidence="1" key="1">
    <citation type="submission" date="2018-05" db="EMBL/GenBank/DDBJ databases">
        <authorList>
            <person name="Lanie J.A."/>
            <person name="Ng W.-L."/>
            <person name="Kazmierczak K.M."/>
            <person name="Andrzejewski T.M."/>
            <person name="Davidsen T.M."/>
            <person name="Wayne K.J."/>
            <person name="Tettelin H."/>
            <person name="Glass J.I."/>
            <person name="Rusch D."/>
            <person name="Podicherti R."/>
            <person name="Tsui H.-C.T."/>
            <person name="Winkler M.E."/>
        </authorList>
    </citation>
    <scope>NUCLEOTIDE SEQUENCE</scope>
</reference>
<proteinExistence type="predicted"/>
<evidence type="ECO:0000313" key="1">
    <source>
        <dbReference type="EMBL" id="SUZ91364.1"/>
    </source>
</evidence>
<sequence>MKTTRKYSSNWIHKLETREHWLSYWHQIKLMEGHIEQKDSLVEIGIGSGFTSNYLRSKKVDVLTVDIDKEKSPDIVSDATNFKPDKNYDHFCAFEVFEHMDFDEMGSIIDNIKENINKNIFISVPIFKKTPISLELKIKSFWKSITIATPKTKIIDPHHHWELNYKDYSEKRLLNVFEQRDFHLKNKMSYLRWRYFHFNKIS</sequence>
<dbReference type="SUPFAM" id="SSF53335">
    <property type="entry name" value="S-adenosyl-L-methionine-dependent methyltransferases"/>
    <property type="match status" value="1"/>
</dbReference>
<protein>
    <recommendedName>
        <fullName evidence="2">Methyltransferase type 11 domain-containing protein</fullName>
    </recommendedName>
</protein>
<name>A0A381RJG6_9ZZZZ</name>